<dbReference type="OrthoDB" id="5290015at2759"/>
<proteinExistence type="predicted"/>
<evidence type="ECO:0000313" key="1">
    <source>
        <dbReference type="EMBL" id="KAF5662689.1"/>
    </source>
</evidence>
<name>A0A8H5WLX2_FUSHE</name>
<protein>
    <submittedName>
        <fullName evidence="1">Stem cell self-renewal Piwi</fullName>
    </submittedName>
</protein>
<gene>
    <name evidence="1" type="ORF">FHETE_7795</name>
</gene>
<dbReference type="AlphaFoldDB" id="A0A8H5WLX2"/>
<dbReference type="EMBL" id="JAAGWQ010000159">
    <property type="protein sequence ID" value="KAF5662689.1"/>
    <property type="molecule type" value="Genomic_DNA"/>
</dbReference>
<organism evidence="1 2">
    <name type="scientific">Fusarium heterosporum</name>
    <dbReference type="NCBI Taxonomy" id="42747"/>
    <lineage>
        <taxon>Eukaryota</taxon>
        <taxon>Fungi</taxon>
        <taxon>Dikarya</taxon>
        <taxon>Ascomycota</taxon>
        <taxon>Pezizomycotina</taxon>
        <taxon>Sordariomycetes</taxon>
        <taxon>Hypocreomycetidae</taxon>
        <taxon>Hypocreales</taxon>
        <taxon>Nectriaceae</taxon>
        <taxon>Fusarium</taxon>
        <taxon>Fusarium heterosporum species complex</taxon>
    </lineage>
</organism>
<accession>A0A8H5WLX2</accession>
<reference evidence="1 2" key="1">
    <citation type="submission" date="2020-05" db="EMBL/GenBank/DDBJ databases">
        <title>Identification and distribution of gene clusters putatively required for synthesis of sphingolipid metabolism inhibitors in phylogenetically diverse species of the filamentous fungus Fusarium.</title>
        <authorList>
            <person name="Kim H.-S."/>
            <person name="Busman M."/>
            <person name="Brown D.W."/>
            <person name="Divon H."/>
            <person name="Uhlig S."/>
            <person name="Proctor R.H."/>
        </authorList>
    </citation>
    <scope>NUCLEOTIDE SEQUENCE [LARGE SCALE GENOMIC DNA]</scope>
    <source>
        <strain evidence="1 2">NRRL 20693</strain>
    </source>
</reference>
<comment type="caution">
    <text evidence="1">The sequence shown here is derived from an EMBL/GenBank/DDBJ whole genome shotgun (WGS) entry which is preliminary data.</text>
</comment>
<keyword evidence="2" id="KW-1185">Reference proteome</keyword>
<dbReference type="Proteomes" id="UP000567885">
    <property type="component" value="Unassembled WGS sequence"/>
</dbReference>
<sequence>MSMPRDFTVNGIGRLGITVVSAQGFDPLQENTLEFTGLAFAIHAGLSLLEKPEGRRTLQNVGLTIANEWAKRKRGFQFGGDINQMPRYVDEFLRAIRADFPRVMMSDVGGHDVIAQAKRTPGWDGNLFQYLPKKAAGIYYNKTRVSQMATAASQASDAHSAGKKMSTRFRTFLFMFAVATSHELTHLFVGYLAQGQDIIGSYTPPEVSYLNYNGIRDRNGLPVTGESGRWLESRLFGGSIEFYRDVSDDNGQAGIPHILDSNALAIKIHPNCRRRIPYVSAYDNGSAFDVSTETSQRLTQLGVDRAERTTARWFFHALAPGRPDETLQYPGK</sequence>
<evidence type="ECO:0000313" key="2">
    <source>
        <dbReference type="Proteomes" id="UP000567885"/>
    </source>
</evidence>